<accession>A0ABD7TW73</accession>
<evidence type="ECO:0000313" key="5">
    <source>
        <dbReference type="Proteomes" id="UP001065705"/>
    </source>
</evidence>
<keyword evidence="1" id="KW-1133">Transmembrane helix</keyword>
<dbReference type="EMBL" id="NEFX01000048">
    <property type="protein sequence ID" value="OTW29955.1"/>
    <property type="molecule type" value="Genomic_DNA"/>
</dbReference>
<feature type="transmembrane region" description="Helical" evidence="1">
    <location>
        <begin position="62"/>
        <end position="80"/>
    </location>
</feature>
<feature type="transmembrane region" description="Helical" evidence="1">
    <location>
        <begin position="34"/>
        <end position="55"/>
    </location>
</feature>
<keyword evidence="1" id="KW-0812">Transmembrane</keyword>
<feature type="transmembrane region" description="Helical" evidence="1">
    <location>
        <begin position="118"/>
        <end position="139"/>
    </location>
</feature>
<dbReference type="Proteomes" id="UP000195208">
    <property type="component" value="Unassembled WGS sequence"/>
</dbReference>
<protein>
    <recommendedName>
        <fullName evidence="6">Trep_Strep domain-containing protein</fullName>
    </recommendedName>
</protein>
<name>A0ABD7TW73_9STAP</name>
<dbReference type="AlphaFoldDB" id="A0ABD7TW73"/>
<evidence type="ECO:0000256" key="1">
    <source>
        <dbReference type="SAM" id="Phobius"/>
    </source>
</evidence>
<reference evidence="3" key="2">
    <citation type="submission" date="2022-03" db="EMBL/GenBank/DDBJ databases">
        <title>Comparative Genomics of East African Camel-Associated Staphylococcaceae spp.: Diversity and Inheritance of Traits Involved in Host-Pathogen Interactions.</title>
        <authorList>
            <person name="Akarsu H."/>
            <person name="Liljander A."/>
            <person name="Younan M."/>
            <person name="Brodard I."/>
            <person name="Glucks I."/>
            <person name="Labroussaa F."/>
            <person name="Overesch G."/>
            <person name="Kuhnert P."/>
            <person name="Perreten V."/>
            <person name="Drexler J.F."/>
            <person name="Corman V.M."/>
            <person name="Falquet L."/>
            <person name="Jores J."/>
        </authorList>
    </citation>
    <scope>NUCLEOTIDE SEQUENCE</scope>
    <source>
        <strain evidence="3">IVB6197</strain>
    </source>
</reference>
<keyword evidence="4" id="KW-1185">Reference proteome</keyword>
<proteinExistence type="predicted"/>
<organism evidence="3 5">
    <name type="scientific">Staphylococcus agnetis</name>
    <dbReference type="NCBI Taxonomy" id="985762"/>
    <lineage>
        <taxon>Bacteria</taxon>
        <taxon>Bacillati</taxon>
        <taxon>Bacillota</taxon>
        <taxon>Bacilli</taxon>
        <taxon>Bacillales</taxon>
        <taxon>Staphylococcaceae</taxon>
        <taxon>Staphylococcus</taxon>
    </lineage>
</organism>
<gene>
    <name evidence="2" type="ORF">B9M88_12525</name>
    <name evidence="3" type="ORF">MUA95_11035</name>
</gene>
<evidence type="ECO:0000313" key="4">
    <source>
        <dbReference type="Proteomes" id="UP000195208"/>
    </source>
</evidence>
<dbReference type="RefSeq" id="WP_085621947.1">
    <property type="nucleotide sequence ID" value="NZ_CP094809.1"/>
</dbReference>
<evidence type="ECO:0000313" key="3">
    <source>
        <dbReference type="EMBL" id="UXU57077.1"/>
    </source>
</evidence>
<dbReference type="EMBL" id="CP094809">
    <property type="protein sequence ID" value="UXU57077.1"/>
    <property type="molecule type" value="Genomic_DNA"/>
</dbReference>
<dbReference type="Proteomes" id="UP001065705">
    <property type="component" value="Chromosome"/>
</dbReference>
<reference evidence="2 4" key="1">
    <citation type="submission" date="2017-04" db="EMBL/GenBank/DDBJ databases">
        <title>Staphylococcus agnetis, a potential pathogen in the broiler production.</title>
        <authorList>
            <person name="Poulsen L."/>
        </authorList>
    </citation>
    <scope>NUCLEOTIDE SEQUENCE [LARGE SCALE GENOMIC DNA]</scope>
    <source>
        <strain evidence="2 4">723_310714_2_2_spleen</strain>
    </source>
</reference>
<sequence length="147" mass="16483">MKTIITSVIINGLLVSFFLFYLAVYSQFNEFKILILYLFSSVLLPIVGIIFNTVLQKRINIVLSNAYVSLLSALVLILPVELFKNTSKLINAEKAFNGKAIDGNNSAITYDIDLSFNLSSYILVALFWILIGSVIGTFYKKVKKNND</sequence>
<feature type="transmembrane region" description="Helical" evidence="1">
    <location>
        <begin position="7"/>
        <end position="28"/>
    </location>
</feature>
<evidence type="ECO:0008006" key="6">
    <source>
        <dbReference type="Google" id="ProtNLM"/>
    </source>
</evidence>
<evidence type="ECO:0000313" key="2">
    <source>
        <dbReference type="EMBL" id="OTW29955.1"/>
    </source>
</evidence>
<keyword evidence="1" id="KW-0472">Membrane</keyword>